<feature type="compositionally biased region" description="Polar residues" evidence="1">
    <location>
        <begin position="26"/>
        <end position="45"/>
    </location>
</feature>
<evidence type="ECO:0000259" key="2">
    <source>
        <dbReference type="Pfam" id="PF25496"/>
    </source>
</evidence>
<accession>A0A2G8L057</accession>
<protein>
    <submittedName>
        <fullName evidence="3">Putative interferon-induced very large GTPase 1-like</fullName>
    </submittedName>
</protein>
<dbReference type="InterPro" id="IPR052986">
    <property type="entry name" value="VLIG_GTPase"/>
</dbReference>
<dbReference type="STRING" id="307972.A0A2G8L057"/>
<evidence type="ECO:0000256" key="1">
    <source>
        <dbReference type="SAM" id="MobiDB-lite"/>
    </source>
</evidence>
<dbReference type="Pfam" id="PF25496">
    <property type="entry name" value="URGCP"/>
    <property type="match status" value="1"/>
</dbReference>
<reference evidence="3 4" key="1">
    <citation type="journal article" date="2017" name="PLoS Biol.">
        <title>The sea cucumber genome provides insights into morphological evolution and visceral regeneration.</title>
        <authorList>
            <person name="Zhang X."/>
            <person name="Sun L."/>
            <person name="Yuan J."/>
            <person name="Sun Y."/>
            <person name="Gao Y."/>
            <person name="Zhang L."/>
            <person name="Li S."/>
            <person name="Dai H."/>
            <person name="Hamel J.F."/>
            <person name="Liu C."/>
            <person name="Yu Y."/>
            <person name="Liu S."/>
            <person name="Lin W."/>
            <person name="Guo K."/>
            <person name="Jin S."/>
            <person name="Xu P."/>
            <person name="Storey K.B."/>
            <person name="Huan P."/>
            <person name="Zhang T."/>
            <person name="Zhou Y."/>
            <person name="Zhang J."/>
            <person name="Lin C."/>
            <person name="Li X."/>
            <person name="Xing L."/>
            <person name="Huo D."/>
            <person name="Sun M."/>
            <person name="Wang L."/>
            <person name="Mercier A."/>
            <person name="Li F."/>
            <person name="Yang H."/>
            <person name="Xiang J."/>
        </authorList>
    </citation>
    <scope>NUCLEOTIDE SEQUENCE [LARGE SCALE GENOMIC DNA]</scope>
    <source>
        <strain evidence="3">Shaxun</strain>
        <tissue evidence="3">Muscle</tissue>
    </source>
</reference>
<proteinExistence type="predicted"/>
<dbReference type="EMBL" id="MRZV01000280">
    <property type="protein sequence ID" value="PIK53602.1"/>
    <property type="molecule type" value="Genomic_DNA"/>
</dbReference>
<name>A0A2G8L057_STIJA</name>
<feature type="region of interest" description="Disordered" evidence="1">
    <location>
        <begin position="1"/>
        <end position="45"/>
    </location>
</feature>
<comment type="caution">
    <text evidence="3">The sequence shown here is derived from an EMBL/GenBank/DDBJ whole genome shotgun (WGS) entry which is preliminary data.</text>
</comment>
<feature type="domain" description="Up-regulator of cell proliferation-like" evidence="2">
    <location>
        <begin position="142"/>
        <end position="204"/>
    </location>
</feature>
<dbReference type="PANTHER" id="PTHR14819">
    <property type="entry name" value="GTP-BINDING"/>
    <property type="match status" value="1"/>
</dbReference>
<dbReference type="PANTHER" id="PTHR14819:SF25">
    <property type="entry name" value="CHROMOSOME UNDETERMINED SCAFFOLD_52, WHOLE GENOME SHOTGUN SEQUENCE"/>
    <property type="match status" value="1"/>
</dbReference>
<dbReference type="OrthoDB" id="1597724at2759"/>
<keyword evidence="4" id="KW-1185">Reference proteome</keyword>
<evidence type="ECO:0000313" key="3">
    <source>
        <dbReference type="EMBL" id="PIK53602.1"/>
    </source>
</evidence>
<dbReference type="InterPro" id="IPR057365">
    <property type="entry name" value="URGCP"/>
</dbReference>
<organism evidence="3 4">
    <name type="scientific">Stichopus japonicus</name>
    <name type="common">Sea cucumber</name>
    <dbReference type="NCBI Taxonomy" id="307972"/>
    <lineage>
        <taxon>Eukaryota</taxon>
        <taxon>Metazoa</taxon>
        <taxon>Echinodermata</taxon>
        <taxon>Eleutherozoa</taxon>
        <taxon>Echinozoa</taxon>
        <taxon>Holothuroidea</taxon>
        <taxon>Aspidochirotacea</taxon>
        <taxon>Aspidochirotida</taxon>
        <taxon>Stichopodidae</taxon>
        <taxon>Apostichopus</taxon>
    </lineage>
</organism>
<sequence length="211" mass="24004">MEGDVDPPCVAESLGGEDASFRQPFAFSQSLTSEETPNRIETSTSQDGMEEYFDALCVVPSLSEKDDGDHGEDFLEYLDEVGLKEYYPRKLTMKKATEVRLFPSDDSQIKTKDLPFLFISKLTSLDSRITWKENLHVDGSVRDFIYAILHCSDNHLRQHLLEKFASCQLAVPVLLPGVRDDAKPELLTWALSRVVKQWKENETSLAQKNVW</sequence>
<dbReference type="Proteomes" id="UP000230750">
    <property type="component" value="Unassembled WGS sequence"/>
</dbReference>
<gene>
    <name evidence="3" type="ORF">BSL78_09520</name>
</gene>
<dbReference type="AlphaFoldDB" id="A0A2G8L057"/>
<evidence type="ECO:0000313" key="4">
    <source>
        <dbReference type="Proteomes" id="UP000230750"/>
    </source>
</evidence>